<name>A0ACC0TXN5_9AGAM</name>
<gene>
    <name evidence="1" type="ORF">F5148DRAFT_1289397</name>
</gene>
<comment type="caution">
    <text evidence="1">The sequence shown here is derived from an EMBL/GenBank/DDBJ whole genome shotgun (WGS) entry which is preliminary data.</text>
</comment>
<sequence>MASENCAVGADSKLKDANDIRWYNSGDDETPIAPATGKLRLNDRVSITMGPSSKTMKHLNAASAVAAVVVVGQ</sequence>
<accession>A0ACC0TXN5</accession>
<dbReference type="EMBL" id="JAGFNK010000323">
    <property type="protein sequence ID" value="KAI9452908.1"/>
    <property type="molecule type" value="Genomic_DNA"/>
</dbReference>
<evidence type="ECO:0000313" key="1">
    <source>
        <dbReference type="EMBL" id="KAI9452908.1"/>
    </source>
</evidence>
<protein>
    <submittedName>
        <fullName evidence="1">Uncharacterized protein</fullName>
    </submittedName>
</protein>
<proteinExistence type="predicted"/>
<evidence type="ECO:0000313" key="2">
    <source>
        <dbReference type="Proteomes" id="UP001207468"/>
    </source>
</evidence>
<keyword evidence="2" id="KW-1185">Reference proteome</keyword>
<reference evidence="1" key="1">
    <citation type="submission" date="2021-03" db="EMBL/GenBank/DDBJ databases">
        <title>Evolutionary priming and transition to the ectomycorrhizal habit in an iconic lineage of mushroom-forming fungi: is preadaptation a requirement?</title>
        <authorList>
            <consortium name="DOE Joint Genome Institute"/>
            <person name="Looney B.P."/>
            <person name="Miyauchi S."/>
            <person name="Morin E."/>
            <person name="Drula E."/>
            <person name="Courty P.E."/>
            <person name="Chicoki N."/>
            <person name="Fauchery L."/>
            <person name="Kohler A."/>
            <person name="Kuo A."/>
            <person name="LaButti K."/>
            <person name="Pangilinan J."/>
            <person name="Lipzen A."/>
            <person name="Riley R."/>
            <person name="Andreopoulos W."/>
            <person name="He G."/>
            <person name="Johnson J."/>
            <person name="Barry K.W."/>
            <person name="Grigoriev I.V."/>
            <person name="Nagy L."/>
            <person name="Hibbett D."/>
            <person name="Henrissat B."/>
            <person name="Matheny P.B."/>
            <person name="Labbe J."/>
            <person name="Martin A.F."/>
        </authorList>
    </citation>
    <scope>NUCLEOTIDE SEQUENCE</scope>
    <source>
        <strain evidence="1">BPL698</strain>
    </source>
</reference>
<organism evidence="1 2">
    <name type="scientific">Russula earlei</name>
    <dbReference type="NCBI Taxonomy" id="71964"/>
    <lineage>
        <taxon>Eukaryota</taxon>
        <taxon>Fungi</taxon>
        <taxon>Dikarya</taxon>
        <taxon>Basidiomycota</taxon>
        <taxon>Agaricomycotina</taxon>
        <taxon>Agaricomycetes</taxon>
        <taxon>Russulales</taxon>
        <taxon>Russulaceae</taxon>
        <taxon>Russula</taxon>
    </lineage>
</organism>
<dbReference type="Proteomes" id="UP001207468">
    <property type="component" value="Unassembled WGS sequence"/>
</dbReference>